<feature type="transmembrane region" description="Helical" evidence="10">
    <location>
        <begin position="315"/>
        <end position="340"/>
    </location>
</feature>
<evidence type="ECO:0000256" key="10">
    <source>
        <dbReference type="SAM" id="Phobius"/>
    </source>
</evidence>
<dbReference type="PRINTS" id="PR00171">
    <property type="entry name" value="SUGRTRNSPORT"/>
</dbReference>
<accession>A0A3G9GB37</accession>
<dbReference type="InterPro" id="IPR003663">
    <property type="entry name" value="Sugar/inositol_transpt"/>
</dbReference>
<keyword evidence="12" id="KW-0614">Plasmid</keyword>
<dbReference type="InterPro" id="IPR050814">
    <property type="entry name" value="Myo-inositol_Transporter"/>
</dbReference>
<feature type="transmembrane region" description="Helical" evidence="10">
    <location>
        <begin position="410"/>
        <end position="431"/>
    </location>
</feature>
<comment type="similarity">
    <text evidence="2 9">Belongs to the major facilitator superfamily. Sugar transporter (TC 2.A.1.1) family.</text>
</comment>
<evidence type="ECO:0000256" key="9">
    <source>
        <dbReference type="RuleBase" id="RU003346"/>
    </source>
</evidence>
<evidence type="ECO:0000256" key="7">
    <source>
        <dbReference type="ARBA" id="ARBA00022989"/>
    </source>
</evidence>
<dbReference type="PANTHER" id="PTHR48020:SF12">
    <property type="entry name" value="PROTON MYO-INOSITOL COTRANSPORTER"/>
    <property type="match status" value="1"/>
</dbReference>
<feature type="domain" description="Major facilitator superfamily (MFS) profile" evidence="11">
    <location>
        <begin position="29"/>
        <end position="465"/>
    </location>
</feature>
<feature type="transmembrane region" description="Helical" evidence="10">
    <location>
        <begin position="96"/>
        <end position="115"/>
    </location>
</feature>
<feature type="transmembrane region" description="Helical" evidence="10">
    <location>
        <begin position="24"/>
        <end position="45"/>
    </location>
</feature>
<dbReference type="Pfam" id="PF00083">
    <property type="entry name" value="Sugar_tr"/>
    <property type="match status" value="1"/>
</dbReference>
<keyword evidence="7 10" id="KW-1133">Transmembrane helix</keyword>
<dbReference type="GO" id="GO:0005886">
    <property type="term" value="C:plasma membrane"/>
    <property type="evidence" value="ECO:0007669"/>
    <property type="project" value="UniProtKB-SubCell"/>
</dbReference>
<reference evidence="13" key="2">
    <citation type="journal article" date="2017" name="Plant Physiol. Biochem.">
        <title>Differential oxidative and antioxidative response of duckweed Lemna minor toward plant growth promoting/inhibiting bacteria.</title>
        <authorList>
            <person name="Ishizawa H."/>
            <person name="Kuroda M."/>
            <person name="Morikawa M."/>
            <person name="Ike M."/>
        </authorList>
    </citation>
    <scope>NUCLEOTIDE SEQUENCE [LARGE SCALE GENOMIC DNA]</scope>
    <source>
        <strain evidence="13">M6</strain>
    </source>
</reference>
<sequence>MVAGAGVTGASGGGGGSPAKLNLAYIWMISAVAALGGLLFGYDWVVVGGAKPFYEAYFHLTSETLIGWANSCALLGCLVGSIVAGLLSDRFGRKPLLILSAVLFGVSSILTGWATSFDLFIVWRILGGVAIGMASNVSPTYIAEVAPPAWRGRLVTLNQLTLVIGILGAQVVNLLIAGSGTEAATTEALRQSWVGQFGWRWMFTAVAVPSLIFLVLALLVPESPRWLVKAGRTEQAKAVFARIGGSDYAEGQIADVAQSLSHEASGQAHWRELFRPAVFAVLLMGIGLAVLQQWSGTNVIFNYAEEIYRGAGYDLSGIMFNIVITGAINLIFTLVATAFVDRAGRRALMLWGAGGMAFIHALLGGAFFMGLTGPLVLGLTLAVIALYAMSLAPITWVLLSEIFPTRVRGLAMSVSVSALWIACFGVTFTFPLLNKALGAAGTFWIYGLFCLIGFALIARFVPETKGRSLEEIETQLGLR</sequence>
<protein>
    <submittedName>
        <fullName evidence="12">Putative sugar-proton symporter</fullName>
    </submittedName>
</protein>
<dbReference type="PANTHER" id="PTHR48020">
    <property type="entry name" value="PROTON MYO-INOSITOL COTRANSPORTER"/>
    <property type="match status" value="1"/>
</dbReference>
<dbReference type="OrthoDB" id="5368493at2"/>
<evidence type="ECO:0000313" key="13">
    <source>
        <dbReference type="Proteomes" id="UP000278756"/>
    </source>
</evidence>
<feature type="transmembrane region" description="Helical" evidence="10">
    <location>
        <begin position="65"/>
        <end position="87"/>
    </location>
</feature>
<dbReference type="FunFam" id="1.20.1250.20:FF:000122">
    <property type="entry name" value="D-xylose transporter XylE"/>
    <property type="match status" value="1"/>
</dbReference>
<proteinExistence type="inferred from homology"/>
<dbReference type="Proteomes" id="UP000278756">
    <property type="component" value="Plasmid pASEM-1"/>
</dbReference>
<dbReference type="PROSITE" id="PS00217">
    <property type="entry name" value="SUGAR_TRANSPORT_2"/>
    <property type="match status" value="1"/>
</dbReference>
<reference evidence="13" key="1">
    <citation type="journal article" date="2017" name="Biotechnol. Biofuels">
        <title>Evaluation of environmental bacterial communities as a factor affecting the growth of duckweed Lemna minor.</title>
        <authorList>
            <person name="Ishizawa H."/>
            <person name="Kuroda M."/>
            <person name="Morikawa M."/>
            <person name="Ike M."/>
        </authorList>
    </citation>
    <scope>NUCLEOTIDE SEQUENCE [LARGE SCALE GENOMIC DNA]</scope>
    <source>
        <strain evidence="13">M6</strain>
    </source>
</reference>
<dbReference type="InterPro" id="IPR005828">
    <property type="entry name" value="MFS_sugar_transport-like"/>
</dbReference>
<dbReference type="InterPro" id="IPR020846">
    <property type="entry name" value="MFS_dom"/>
</dbReference>
<dbReference type="AlphaFoldDB" id="A0A3G9GB37"/>
<dbReference type="SUPFAM" id="SSF103473">
    <property type="entry name" value="MFS general substrate transporter"/>
    <property type="match status" value="1"/>
</dbReference>
<dbReference type="NCBIfam" id="TIGR00879">
    <property type="entry name" value="SP"/>
    <property type="match status" value="1"/>
</dbReference>
<feature type="transmembrane region" description="Helical" evidence="10">
    <location>
        <begin position="375"/>
        <end position="398"/>
    </location>
</feature>
<feature type="transmembrane region" description="Helical" evidence="10">
    <location>
        <begin position="443"/>
        <end position="461"/>
    </location>
</feature>
<dbReference type="RefSeq" id="WP_126424206.1">
    <property type="nucleotide sequence ID" value="NZ_AP018829.1"/>
</dbReference>
<geneLocation type="plasmid" evidence="13">
    <name>pasem-1 dna</name>
</geneLocation>
<feature type="transmembrane region" description="Helical" evidence="10">
    <location>
        <begin position="347"/>
        <end position="369"/>
    </location>
</feature>
<evidence type="ECO:0000313" key="12">
    <source>
        <dbReference type="EMBL" id="BBF82583.1"/>
    </source>
</evidence>
<comment type="subcellular location">
    <subcellularLocation>
        <location evidence="1">Cell membrane</location>
        <topology evidence="1">Multi-pass membrane protein</topology>
    </subcellularLocation>
</comment>
<dbReference type="Gene3D" id="1.20.1250.20">
    <property type="entry name" value="MFS general substrate transporter like domains"/>
    <property type="match status" value="2"/>
</dbReference>
<dbReference type="InterPro" id="IPR036259">
    <property type="entry name" value="MFS_trans_sf"/>
</dbReference>
<name>A0A3G9GB37_9CAUL</name>
<keyword evidence="8 10" id="KW-0472">Membrane</keyword>
<dbReference type="InterPro" id="IPR005829">
    <property type="entry name" value="Sugar_transporter_CS"/>
</dbReference>
<keyword evidence="6 10" id="KW-0812">Transmembrane</keyword>
<evidence type="ECO:0000256" key="1">
    <source>
        <dbReference type="ARBA" id="ARBA00004651"/>
    </source>
</evidence>
<feature type="transmembrane region" description="Helical" evidence="10">
    <location>
        <begin position="277"/>
        <end position="295"/>
    </location>
</feature>
<gene>
    <name evidence="12" type="ORF">EM6_3224</name>
</gene>
<evidence type="ECO:0000256" key="6">
    <source>
        <dbReference type="ARBA" id="ARBA00022692"/>
    </source>
</evidence>
<evidence type="ECO:0000256" key="3">
    <source>
        <dbReference type="ARBA" id="ARBA00022448"/>
    </source>
</evidence>
<feature type="transmembrane region" description="Helical" evidence="10">
    <location>
        <begin position="121"/>
        <end position="142"/>
    </location>
</feature>
<feature type="transmembrane region" description="Helical" evidence="10">
    <location>
        <begin position="198"/>
        <end position="220"/>
    </location>
</feature>
<evidence type="ECO:0000256" key="8">
    <source>
        <dbReference type="ARBA" id="ARBA00023136"/>
    </source>
</evidence>
<evidence type="ECO:0000259" key="11">
    <source>
        <dbReference type="PROSITE" id="PS50850"/>
    </source>
</evidence>
<dbReference type="GO" id="GO:0022857">
    <property type="term" value="F:transmembrane transporter activity"/>
    <property type="evidence" value="ECO:0007669"/>
    <property type="project" value="InterPro"/>
</dbReference>
<keyword evidence="4" id="KW-1003">Cell membrane</keyword>
<keyword evidence="5" id="KW-0762">Sugar transport</keyword>
<feature type="transmembrane region" description="Helical" evidence="10">
    <location>
        <begin position="154"/>
        <end position="178"/>
    </location>
</feature>
<evidence type="ECO:0000256" key="5">
    <source>
        <dbReference type="ARBA" id="ARBA00022597"/>
    </source>
</evidence>
<evidence type="ECO:0000256" key="2">
    <source>
        <dbReference type="ARBA" id="ARBA00010992"/>
    </source>
</evidence>
<keyword evidence="3 9" id="KW-0813">Transport</keyword>
<dbReference type="PROSITE" id="PS50850">
    <property type="entry name" value="MFS"/>
    <property type="match status" value="1"/>
</dbReference>
<dbReference type="EMBL" id="AP018829">
    <property type="protein sequence ID" value="BBF82583.1"/>
    <property type="molecule type" value="Genomic_DNA"/>
</dbReference>
<dbReference type="PROSITE" id="PS00216">
    <property type="entry name" value="SUGAR_TRANSPORT_1"/>
    <property type="match status" value="1"/>
</dbReference>
<organism evidence="12 13">
    <name type="scientific">Asticcacaulis excentricus</name>
    <dbReference type="NCBI Taxonomy" id="78587"/>
    <lineage>
        <taxon>Bacteria</taxon>
        <taxon>Pseudomonadati</taxon>
        <taxon>Pseudomonadota</taxon>
        <taxon>Alphaproteobacteria</taxon>
        <taxon>Caulobacterales</taxon>
        <taxon>Caulobacteraceae</taxon>
        <taxon>Asticcacaulis</taxon>
    </lineage>
</organism>
<evidence type="ECO:0000256" key="4">
    <source>
        <dbReference type="ARBA" id="ARBA00022475"/>
    </source>
</evidence>